<feature type="region of interest" description="Disordered" evidence="1">
    <location>
        <begin position="36"/>
        <end position="57"/>
    </location>
</feature>
<keyword evidence="3" id="KW-1185">Reference proteome</keyword>
<proteinExistence type="predicted"/>
<accession>A0ABZ0TS68</accession>
<evidence type="ECO:0008006" key="4">
    <source>
        <dbReference type="Google" id="ProtNLM"/>
    </source>
</evidence>
<reference evidence="2 3" key="1">
    <citation type="submission" date="2023-11" db="EMBL/GenBank/DDBJ databases">
        <title>Analysis of the Genomes of Mucilaginibacter gossypii cycad 4 and M. sabulilitoris SNA2: microbes with the potential for plant growth promotion.</title>
        <authorList>
            <person name="Hirsch A.M."/>
            <person name="Humm E."/>
            <person name="Rubbi M."/>
            <person name="Del Vecchio G."/>
            <person name="Ha S.M."/>
            <person name="Pellegrini M."/>
            <person name="Gunsalus R.P."/>
        </authorList>
    </citation>
    <scope>NUCLEOTIDE SEQUENCE [LARGE SCALE GENOMIC DNA]</scope>
    <source>
        <strain evidence="2 3">SNA2</strain>
    </source>
</reference>
<organism evidence="2 3">
    <name type="scientific">Mucilaginibacter sabulilitoris</name>
    <dbReference type="NCBI Taxonomy" id="1173583"/>
    <lineage>
        <taxon>Bacteria</taxon>
        <taxon>Pseudomonadati</taxon>
        <taxon>Bacteroidota</taxon>
        <taxon>Sphingobacteriia</taxon>
        <taxon>Sphingobacteriales</taxon>
        <taxon>Sphingobacteriaceae</taxon>
        <taxon>Mucilaginibacter</taxon>
    </lineage>
</organism>
<evidence type="ECO:0000256" key="1">
    <source>
        <dbReference type="SAM" id="MobiDB-lite"/>
    </source>
</evidence>
<dbReference type="SUPFAM" id="SSF53822">
    <property type="entry name" value="Periplasmic binding protein-like I"/>
    <property type="match status" value="1"/>
</dbReference>
<dbReference type="InterPro" id="IPR028082">
    <property type="entry name" value="Peripla_BP_I"/>
</dbReference>
<name>A0ABZ0TS68_9SPHI</name>
<gene>
    <name evidence="2" type="ORF">SNE25_10550</name>
</gene>
<dbReference type="Gene3D" id="3.40.50.2300">
    <property type="match status" value="2"/>
</dbReference>
<feature type="compositionally biased region" description="Basic and acidic residues" evidence="1">
    <location>
        <begin position="42"/>
        <end position="57"/>
    </location>
</feature>
<dbReference type="EMBL" id="CP139558">
    <property type="protein sequence ID" value="WPU95957.1"/>
    <property type="molecule type" value="Genomic_DNA"/>
</dbReference>
<protein>
    <recommendedName>
        <fullName evidence="4">Amino acid ABC transporter substrate-binding protein</fullName>
    </recommendedName>
</protein>
<dbReference type="RefSeq" id="WP_321565061.1">
    <property type="nucleotide sequence ID" value="NZ_CP139558.1"/>
</dbReference>
<evidence type="ECO:0000313" key="3">
    <source>
        <dbReference type="Proteomes" id="UP001324380"/>
    </source>
</evidence>
<dbReference type="Proteomes" id="UP001324380">
    <property type="component" value="Chromosome"/>
</dbReference>
<evidence type="ECO:0000313" key="2">
    <source>
        <dbReference type="EMBL" id="WPU95957.1"/>
    </source>
</evidence>
<sequence length="414" mass="45989">MISVQNHLLPLSGNKWLLFFITALILGACSPKVQPVSTSVKKQTEKPETKAEEKAAAKPESKVHIISMILPLGLDHVAPRNYSSAGLTQANMSVEYYQGFKLALDSLAAGGANFKLQLYDSKDDASAAHSLAYNPQIRTSDLIVGPVFPEGIKVFSATMGLRAPILSPLSPSSPANIKNNNLITAITPLEYHAWGAAQYINDKIKPKKIFILRSGFSQENDYVVNFKKAIDSLGKKKVKVVSVVISRGQLGGLVPQLSKTDQNVFVIPATDQAFLGVTLRSLDTLNKNYPVTLFGHPSWEKFSFLKTDILQRLKTHITSTDKINYKQEATVTFLRNYHKAYHVEPTEYAIKGFDEGLYFGMQLFEGNKGMTDLDKTDFTGIHNNFRFVKKTGLGWVNAHVNILMYTNFELKKVE</sequence>